<organism evidence="3">
    <name type="scientific">Tetraodon nigroviridis</name>
    <name type="common">Spotted green pufferfish</name>
    <name type="synonym">Chelonodon nigroviridis</name>
    <dbReference type="NCBI Taxonomy" id="99883"/>
    <lineage>
        <taxon>Eukaryota</taxon>
        <taxon>Metazoa</taxon>
        <taxon>Chordata</taxon>
        <taxon>Craniata</taxon>
        <taxon>Vertebrata</taxon>
        <taxon>Euteleostomi</taxon>
        <taxon>Actinopterygii</taxon>
        <taxon>Neopterygii</taxon>
        <taxon>Teleostei</taxon>
        <taxon>Neoteleostei</taxon>
        <taxon>Acanthomorphata</taxon>
        <taxon>Eupercaria</taxon>
        <taxon>Tetraodontiformes</taxon>
        <taxon>Tetradontoidea</taxon>
        <taxon>Tetraodontidae</taxon>
        <taxon>Tetraodon</taxon>
    </lineage>
</organism>
<keyword evidence="2" id="KW-0732">Signal</keyword>
<reference evidence="3" key="1">
    <citation type="journal article" date="2004" name="Nature">
        <title>Genome duplication in the teleost fish Tetraodon nigroviridis reveals the early vertebrate proto-karyotype.</title>
        <authorList>
            <person name="Jaillon O."/>
            <person name="Aury J.-M."/>
            <person name="Brunet F."/>
            <person name="Petit J.-L."/>
            <person name="Stange-Thomann N."/>
            <person name="Mauceli E."/>
            <person name="Bouneau L."/>
            <person name="Fischer C."/>
            <person name="Ozouf-Costaz C."/>
            <person name="Bernot A."/>
            <person name="Nicaud S."/>
            <person name="Jaffe D."/>
            <person name="Fisher S."/>
            <person name="Lutfalla G."/>
            <person name="Dossat C."/>
            <person name="Segurens B."/>
            <person name="Dasilva C."/>
            <person name="Salanoubat M."/>
            <person name="Levy M."/>
            <person name="Boudet N."/>
            <person name="Castellano S."/>
            <person name="Anthouard V."/>
            <person name="Jubin C."/>
            <person name="Castelli V."/>
            <person name="Katinka M."/>
            <person name="Vacherie B."/>
            <person name="Biemont C."/>
            <person name="Skalli Z."/>
            <person name="Cattolico L."/>
            <person name="Poulain J."/>
            <person name="De Berardinis V."/>
            <person name="Cruaud C."/>
            <person name="Duprat S."/>
            <person name="Brottier P."/>
            <person name="Coutanceau J.-P."/>
            <person name="Gouzy J."/>
            <person name="Parra G."/>
            <person name="Lardier G."/>
            <person name="Chapple C."/>
            <person name="McKernan K.J."/>
            <person name="McEwan P."/>
            <person name="Bosak S."/>
            <person name="Kellis M."/>
            <person name="Volff J.-N."/>
            <person name="Guigo R."/>
            <person name="Zody M.C."/>
            <person name="Mesirov J."/>
            <person name="Lindblad-Toh K."/>
            <person name="Birren B."/>
            <person name="Nusbaum C."/>
            <person name="Kahn D."/>
            <person name="Robinson-Rechavi M."/>
            <person name="Laudet V."/>
            <person name="Schachter V."/>
            <person name="Quetier F."/>
            <person name="Saurin W."/>
            <person name="Scarpelli C."/>
            <person name="Wincker P."/>
            <person name="Lander E.S."/>
            <person name="Weissenbach J."/>
            <person name="Roest Crollius H."/>
        </authorList>
    </citation>
    <scope>NUCLEOTIDE SEQUENCE [LARGE SCALE GENOMIC DNA]</scope>
</reference>
<comment type="caution">
    <text evidence="3">The sequence shown here is derived from an EMBL/GenBank/DDBJ whole genome shotgun (WGS) entry which is preliminary data.</text>
</comment>
<name>Q4RI71_TETNG</name>
<dbReference type="KEGG" id="tng:GSTEN00034007G001"/>
<dbReference type="EMBL" id="CAAE01015044">
    <property type="protein sequence ID" value="CAG11911.1"/>
    <property type="molecule type" value="Genomic_DNA"/>
</dbReference>
<gene>
    <name evidence="3" type="ORF">GSTENG00034007001</name>
</gene>
<feature type="region of interest" description="Disordered" evidence="1">
    <location>
        <begin position="27"/>
        <end position="48"/>
    </location>
</feature>
<evidence type="ECO:0000256" key="1">
    <source>
        <dbReference type="SAM" id="MobiDB-lite"/>
    </source>
</evidence>
<feature type="chain" id="PRO_5004242839" evidence="2">
    <location>
        <begin position="27"/>
        <end position="48"/>
    </location>
</feature>
<accession>Q4RI71</accession>
<dbReference type="AlphaFoldDB" id="Q4RI71"/>
<protein>
    <submittedName>
        <fullName evidence="3">(spotted green pufferfish) hypothetical protein</fullName>
    </submittedName>
</protein>
<reference evidence="3" key="2">
    <citation type="submission" date="2004-02" db="EMBL/GenBank/DDBJ databases">
        <authorList>
            <consortium name="Genoscope"/>
            <consortium name="Whitehead Institute Centre for Genome Research"/>
        </authorList>
    </citation>
    <scope>NUCLEOTIDE SEQUENCE</scope>
</reference>
<feature type="compositionally biased region" description="Basic and acidic residues" evidence="1">
    <location>
        <begin position="28"/>
        <end position="40"/>
    </location>
</feature>
<evidence type="ECO:0000313" key="3">
    <source>
        <dbReference type="EMBL" id="CAG11911.1"/>
    </source>
</evidence>
<feature type="signal peptide" evidence="2">
    <location>
        <begin position="1"/>
        <end position="26"/>
    </location>
</feature>
<evidence type="ECO:0000256" key="2">
    <source>
        <dbReference type="SAM" id="SignalP"/>
    </source>
</evidence>
<proteinExistence type="predicted"/>
<sequence>MIRSVDWRTAAALLLLLGYLVPKAVTKTSREPSATEDRAPHVRRTNGG</sequence>